<proteinExistence type="predicted"/>
<dbReference type="CDD" id="cd22160">
    <property type="entry name" value="F-box_AtFBL13-like"/>
    <property type="match status" value="1"/>
</dbReference>
<dbReference type="InterPro" id="IPR001810">
    <property type="entry name" value="F-box_dom"/>
</dbReference>
<dbReference type="EMBL" id="JAAIUW010000012">
    <property type="protein sequence ID" value="KAF7805577.1"/>
    <property type="molecule type" value="Genomic_DNA"/>
</dbReference>
<feature type="domain" description="F-box" evidence="1">
    <location>
        <begin position="59"/>
        <end position="89"/>
    </location>
</feature>
<evidence type="ECO:0000259" key="1">
    <source>
        <dbReference type="Pfam" id="PF00646"/>
    </source>
</evidence>
<dbReference type="Gene3D" id="3.80.10.10">
    <property type="entry name" value="Ribonuclease Inhibitor"/>
    <property type="match status" value="1"/>
</dbReference>
<reference evidence="3" key="1">
    <citation type="submission" date="2020-09" db="EMBL/GenBank/DDBJ databases">
        <title>Genome-Enabled Discovery of Anthraquinone Biosynthesis in Senna tora.</title>
        <authorList>
            <person name="Kang S.-H."/>
            <person name="Pandey R.P."/>
            <person name="Lee C.-M."/>
            <person name="Sim J.-S."/>
            <person name="Jeong J.-T."/>
            <person name="Choi B.-S."/>
            <person name="Jung M."/>
            <person name="Ginzburg D."/>
            <person name="Zhao K."/>
            <person name="Won S.Y."/>
            <person name="Oh T.-J."/>
            <person name="Yu Y."/>
            <person name="Kim N.-H."/>
            <person name="Lee O.R."/>
            <person name="Lee T.-H."/>
            <person name="Bashyal P."/>
            <person name="Kim T.-S."/>
            <person name="Lee W.-H."/>
            <person name="Kawkins C."/>
            <person name="Kim C.-K."/>
            <person name="Kim J.S."/>
            <person name="Ahn B.O."/>
            <person name="Rhee S.Y."/>
            <person name="Sohng J.K."/>
        </authorList>
    </citation>
    <scope>NUCLEOTIDE SEQUENCE</scope>
    <source>
        <tissue evidence="3">Leaf</tissue>
    </source>
</reference>
<keyword evidence="4" id="KW-1185">Reference proteome</keyword>
<sequence length="495" mass="56790">MSVFFISSPSKRKSSGHIKGVICGASNDVFLLKEKDCFEITFDDAGSKKKMSEEKRDMISKLPDDIIVNIISRLTTEEAARTSILSTRWTPLWLHSHGFFNFDNSLRIYRLRRRQCGQLRKIRLFLSEWQRFMNTLQKTLDSLQTPTIKGLRICIDLGNPRKIPDWLNFASRKKVETLELDFTFTYTYLLLGIRDSIRNLLSPDLLFGPRGFKFQSLHVLRLASVDITGDTLQQFLSGCSCLETLCVRDSRILTHLKVASGTLKHLELEECNVPFLEVSAQNLVVFTYSGEVCDSFPFKCVPNLEQVSFGGPYARYVETNMKDIDFFRLFSQLSVVKLELRARDETIHVDLPEFSNVKHLELFIPHAGGINLSRHVSLLSAFPSICKLKLKFQSFGISSREVMEFEGNLKHEYERLEELEVCGYRRDPCQIEFILYVVENAANLKRIAFDPVSTFYSARTADVKKVIGALRRDSLVWFADGLKPYIPDSVELIVL</sequence>
<dbReference type="Proteomes" id="UP000634136">
    <property type="component" value="Unassembled WGS sequence"/>
</dbReference>
<dbReference type="SUPFAM" id="SSF52047">
    <property type="entry name" value="RNI-like"/>
    <property type="match status" value="1"/>
</dbReference>
<organism evidence="3 4">
    <name type="scientific">Senna tora</name>
    <dbReference type="NCBI Taxonomy" id="362788"/>
    <lineage>
        <taxon>Eukaryota</taxon>
        <taxon>Viridiplantae</taxon>
        <taxon>Streptophyta</taxon>
        <taxon>Embryophyta</taxon>
        <taxon>Tracheophyta</taxon>
        <taxon>Spermatophyta</taxon>
        <taxon>Magnoliopsida</taxon>
        <taxon>eudicotyledons</taxon>
        <taxon>Gunneridae</taxon>
        <taxon>Pentapetalae</taxon>
        <taxon>rosids</taxon>
        <taxon>fabids</taxon>
        <taxon>Fabales</taxon>
        <taxon>Fabaceae</taxon>
        <taxon>Caesalpinioideae</taxon>
        <taxon>Cassia clade</taxon>
        <taxon>Senna</taxon>
    </lineage>
</organism>
<dbReference type="InterPro" id="IPR032675">
    <property type="entry name" value="LRR_dom_sf"/>
</dbReference>
<dbReference type="AlphaFoldDB" id="A0A834SQS5"/>
<dbReference type="PANTHER" id="PTHR34145">
    <property type="entry name" value="OS02G0105600 PROTEIN"/>
    <property type="match status" value="1"/>
</dbReference>
<dbReference type="OrthoDB" id="1351501at2759"/>
<dbReference type="InterPro" id="IPR053772">
    <property type="entry name" value="At1g61320/At1g61330-like"/>
</dbReference>
<dbReference type="InterPro" id="IPR055357">
    <property type="entry name" value="LRR_At1g61320_AtMIF1"/>
</dbReference>
<evidence type="ECO:0000313" key="4">
    <source>
        <dbReference type="Proteomes" id="UP000634136"/>
    </source>
</evidence>
<comment type="caution">
    <text evidence="3">The sequence shown here is derived from an EMBL/GenBank/DDBJ whole genome shotgun (WGS) entry which is preliminary data.</text>
</comment>
<gene>
    <name evidence="3" type="ORF">G2W53_037738</name>
</gene>
<dbReference type="InterPro" id="IPR053781">
    <property type="entry name" value="F-box_AtFBL13-like"/>
</dbReference>
<dbReference type="PANTHER" id="PTHR34145:SF68">
    <property type="entry name" value="FBD DOMAIN-CONTAINING PROTEIN"/>
    <property type="match status" value="1"/>
</dbReference>
<dbReference type="SUPFAM" id="SSF81383">
    <property type="entry name" value="F-box domain"/>
    <property type="match status" value="1"/>
</dbReference>
<evidence type="ECO:0000313" key="3">
    <source>
        <dbReference type="EMBL" id="KAF7805577.1"/>
    </source>
</evidence>
<protein>
    <submittedName>
        <fullName evidence="3">F-box/FBD/LRR-repeat protein</fullName>
    </submittedName>
</protein>
<dbReference type="InterPro" id="IPR036047">
    <property type="entry name" value="F-box-like_dom_sf"/>
</dbReference>
<dbReference type="Gene3D" id="1.20.1280.50">
    <property type="match status" value="1"/>
</dbReference>
<evidence type="ECO:0000259" key="2">
    <source>
        <dbReference type="Pfam" id="PF23622"/>
    </source>
</evidence>
<accession>A0A834SQS5</accession>
<name>A0A834SQS5_9FABA</name>
<dbReference type="Pfam" id="PF00646">
    <property type="entry name" value="F-box"/>
    <property type="match status" value="1"/>
</dbReference>
<feature type="domain" description="At1g61320/AtMIF1 LRR" evidence="2">
    <location>
        <begin position="160"/>
        <end position="457"/>
    </location>
</feature>
<dbReference type="Pfam" id="PF23622">
    <property type="entry name" value="LRR_At1g61320_AtMIF1"/>
    <property type="match status" value="1"/>
</dbReference>